<dbReference type="RefSeq" id="WP_123065935.1">
    <property type="nucleotide sequence ID" value="NZ_RIAS01000012.1"/>
</dbReference>
<evidence type="ECO:0000313" key="1">
    <source>
        <dbReference type="EMBL" id="KAA8786218.1"/>
    </source>
</evidence>
<reference evidence="1 2" key="1">
    <citation type="journal article" date="2019" name="J. Ind. Microbiol. Biotechnol.">
        <title>Paenibacillus amylolyticus 27C64 has a diverse set of carbohydrate-active enzymes and complete pectin deconstruction system.</title>
        <authorList>
            <person name="Keggi C."/>
            <person name="Doran-Peterson J."/>
        </authorList>
    </citation>
    <scope>NUCLEOTIDE SEQUENCE [LARGE SCALE GENOMIC DNA]</scope>
    <source>
        <strain evidence="1 2">27C64</strain>
    </source>
</reference>
<proteinExistence type="predicted"/>
<evidence type="ECO:0000313" key="2">
    <source>
        <dbReference type="Proteomes" id="UP000323664"/>
    </source>
</evidence>
<evidence type="ECO:0008006" key="3">
    <source>
        <dbReference type="Google" id="ProtNLM"/>
    </source>
</evidence>
<protein>
    <recommendedName>
        <fullName evidence="3">Butirosin biosynthesis protein H N-terminal domain-containing protein</fullName>
    </recommendedName>
</protein>
<dbReference type="Proteomes" id="UP000323664">
    <property type="component" value="Unassembled WGS sequence"/>
</dbReference>
<organism evidence="1 2">
    <name type="scientific">Paenibacillus amylolyticus</name>
    <dbReference type="NCBI Taxonomy" id="1451"/>
    <lineage>
        <taxon>Bacteria</taxon>
        <taxon>Bacillati</taxon>
        <taxon>Bacillota</taxon>
        <taxon>Bacilli</taxon>
        <taxon>Bacillales</taxon>
        <taxon>Paenibacillaceae</taxon>
        <taxon>Paenibacillus</taxon>
    </lineage>
</organism>
<name>A0A5M9WXP1_PAEAM</name>
<accession>A0A5M9WXP1</accession>
<dbReference type="AlphaFoldDB" id="A0A5M9WXP1"/>
<gene>
    <name evidence="1" type="ORF">EC604_20460</name>
</gene>
<sequence length="344" mass="38638">MKKMRLLTDLADLIQRLPQTNSGTTNTDTWRYATGTYADALYPILLHKKWTHLPRYMIAGMTASLFRFVVDRRLTTESISAYNWMAENFVAADFIGVAASQAAGFSFEPTFPLYQKQALRDIKASIDGGTGAVLWHDQFVVVVGYDDDEEVLFFCTGDDPDVLRLPYSLVGQNNSPYWYYQVLEAHQSIDMWEVCKESLIQAVCKWETHDYILPAQDYACGSAAYTAVADVLQSGNYECNQAAMVLRYYACTRGEMASYVRALEHLSPHMDQVIVQYTQLADLYVSIVEVLDNSAAWDAREPGSVHRVSSLIRSAGDTEQAAIDAIKDAFSETINNRCSDIGLR</sequence>
<dbReference type="EMBL" id="RIAS01000012">
    <property type="protein sequence ID" value="KAA8786218.1"/>
    <property type="molecule type" value="Genomic_DNA"/>
</dbReference>
<comment type="caution">
    <text evidence="1">The sequence shown here is derived from an EMBL/GenBank/DDBJ whole genome shotgun (WGS) entry which is preliminary data.</text>
</comment>